<sequence length="72" mass="8316">MKQPRRPDPPPMQTKDMLTVQVGTAIWAIALVVLLIAQPPEGRHWWIWTCVAGVVGGFFGMAYIWRRNRRSR</sequence>
<proteinExistence type="predicted"/>
<evidence type="ECO:0000313" key="3">
    <source>
        <dbReference type="Proteomes" id="UP000265768"/>
    </source>
</evidence>
<evidence type="ECO:0000313" key="2">
    <source>
        <dbReference type="EMBL" id="RJL33156.1"/>
    </source>
</evidence>
<gene>
    <name evidence="2" type="ORF">D5H75_09910</name>
</gene>
<dbReference type="OrthoDB" id="3541062at2"/>
<dbReference type="Pfam" id="PF10745">
    <property type="entry name" value="DUF2530"/>
    <property type="match status" value="1"/>
</dbReference>
<evidence type="ECO:0000256" key="1">
    <source>
        <dbReference type="SAM" id="Phobius"/>
    </source>
</evidence>
<keyword evidence="1" id="KW-1133">Transmembrane helix</keyword>
<organism evidence="2 3">
    <name type="scientific">Bailinhaonella thermotolerans</name>
    <dbReference type="NCBI Taxonomy" id="1070861"/>
    <lineage>
        <taxon>Bacteria</taxon>
        <taxon>Bacillati</taxon>
        <taxon>Actinomycetota</taxon>
        <taxon>Actinomycetes</taxon>
        <taxon>Streptosporangiales</taxon>
        <taxon>Streptosporangiaceae</taxon>
        <taxon>Bailinhaonella</taxon>
    </lineage>
</organism>
<comment type="caution">
    <text evidence="2">The sequence shown here is derived from an EMBL/GenBank/DDBJ whole genome shotgun (WGS) entry which is preliminary data.</text>
</comment>
<dbReference type="AlphaFoldDB" id="A0A3A4BPT6"/>
<protein>
    <submittedName>
        <fullName evidence="2">DUF2530 domain-containing protein</fullName>
    </submittedName>
</protein>
<keyword evidence="3" id="KW-1185">Reference proteome</keyword>
<dbReference type="RefSeq" id="WP_119926116.1">
    <property type="nucleotide sequence ID" value="NZ_QZEY01000003.1"/>
</dbReference>
<reference evidence="2 3" key="1">
    <citation type="submission" date="2018-09" db="EMBL/GenBank/DDBJ databases">
        <title>YIM 75507 draft genome.</title>
        <authorList>
            <person name="Tang S."/>
            <person name="Feng Y."/>
        </authorList>
    </citation>
    <scope>NUCLEOTIDE SEQUENCE [LARGE SCALE GENOMIC DNA]</scope>
    <source>
        <strain evidence="2 3">YIM 75507</strain>
    </source>
</reference>
<feature type="transmembrane region" description="Helical" evidence="1">
    <location>
        <begin position="45"/>
        <end position="65"/>
    </location>
</feature>
<keyword evidence="1" id="KW-0472">Membrane</keyword>
<feature type="transmembrane region" description="Helical" evidence="1">
    <location>
        <begin position="20"/>
        <end position="39"/>
    </location>
</feature>
<accession>A0A3A4BPT6</accession>
<dbReference type="Proteomes" id="UP000265768">
    <property type="component" value="Unassembled WGS sequence"/>
</dbReference>
<dbReference type="InterPro" id="IPR019681">
    <property type="entry name" value="DUF2530"/>
</dbReference>
<keyword evidence="1" id="KW-0812">Transmembrane</keyword>
<dbReference type="EMBL" id="QZEY01000003">
    <property type="protein sequence ID" value="RJL33156.1"/>
    <property type="molecule type" value="Genomic_DNA"/>
</dbReference>
<name>A0A3A4BPT6_9ACTN</name>